<dbReference type="AlphaFoldDB" id="A0AAU8CJS0"/>
<feature type="region of interest" description="Disordered" evidence="1">
    <location>
        <begin position="55"/>
        <end position="82"/>
    </location>
</feature>
<feature type="chain" id="PRO_5043930384" description="Lipoprotein" evidence="2">
    <location>
        <begin position="20"/>
        <end position="112"/>
    </location>
</feature>
<name>A0AAU8CJS0_9HYPH</name>
<feature type="compositionally biased region" description="Basic and acidic residues" evidence="1">
    <location>
        <begin position="57"/>
        <end position="68"/>
    </location>
</feature>
<evidence type="ECO:0000256" key="1">
    <source>
        <dbReference type="SAM" id="MobiDB-lite"/>
    </source>
</evidence>
<keyword evidence="2" id="KW-0732">Signal</keyword>
<protein>
    <recommendedName>
        <fullName evidence="4">Lipoprotein</fullName>
    </recommendedName>
</protein>
<gene>
    <name evidence="3" type="ORF">ABVK50_17460</name>
</gene>
<evidence type="ECO:0000256" key="2">
    <source>
        <dbReference type="SAM" id="SignalP"/>
    </source>
</evidence>
<dbReference type="RefSeq" id="WP_353645367.1">
    <property type="nucleotide sequence ID" value="NZ_CP159253.1"/>
</dbReference>
<evidence type="ECO:0008006" key="4">
    <source>
        <dbReference type="Google" id="ProtNLM"/>
    </source>
</evidence>
<accession>A0AAU8CJS0</accession>
<feature type="signal peptide" evidence="2">
    <location>
        <begin position="1"/>
        <end position="19"/>
    </location>
</feature>
<organism evidence="3">
    <name type="scientific">Mesorhizobium sp. WSM2240</name>
    <dbReference type="NCBI Taxonomy" id="3228851"/>
    <lineage>
        <taxon>Bacteria</taxon>
        <taxon>Pseudomonadati</taxon>
        <taxon>Pseudomonadota</taxon>
        <taxon>Alphaproteobacteria</taxon>
        <taxon>Hyphomicrobiales</taxon>
        <taxon>Phyllobacteriaceae</taxon>
        <taxon>Mesorhizobium</taxon>
    </lineage>
</organism>
<proteinExistence type="predicted"/>
<reference evidence="3" key="1">
    <citation type="submission" date="2024-06" db="EMBL/GenBank/DDBJ databases">
        <title>Mesorhizobium karijinii sp. nov., a symbiont of the iconic Swainsona formosa from arid Australia.</title>
        <authorList>
            <person name="Hill Y.J."/>
            <person name="Watkin E.L.J."/>
            <person name="O'Hara G.W."/>
            <person name="Terpolilli J."/>
            <person name="Tye M.L."/>
            <person name="Kohlmeier M.G."/>
        </authorList>
    </citation>
    <scope>NUCLEOTIDE SEQUENCE</scope>
    <source>
        <strain evidence="3">WSM2240</strain>
    </source>
</reference>
<dbReference type="EMBL" id="CP159253">
    <property type="protein sequence ID" value="XCG47086.1"/>
    <property type="molecule type" value="Genomic_DNA"/>
</dbReference>
<sequence>MTSGFRFVVIMLAAMPASACSSLPAAIEAEVVRSTLYDDIPCGTLQAERAALVRQYGDPEKNPDKRQPGDPVTPTGLSVVTPDFRSAAEKERGIAWGKIVAMNSSIKRRCSA</sequence>
<evidence type="ECO:0000313" key="3">
    <source>
        <dbReference type="EMBL" id="XCG47086.1"/>
    </source>
</evidence>